<dbReference type="Gene3D" id="1.10.10.2840">
    <property type="entry name" value="PucR C-terminal helix-turn-helix domain"/>
    <property type="match status" value="1"/>
</dbReference>
<protein>
    <submittedName>
        <fullName evidence="3">Helix-turn-helix domain-containing protein</fullName>
    </submittedName>
</protein>
<feature type="domain" description="RsbT co-antagonist protein RsbRD N-terminal" evidence="2">
    <location>
        <begin position="28"/>
        <end position="162"/>
    </location>
</feature>
<evidence type="ECO:0000313" key="3">
    <source>
        <dbReference type="EMBL" id="GAA5049709.1"/>
    </source>
</evidence>
<dbReference type="PANTHER" id="PTHR33744">
    <property type="entry name" value="CARBOHYDRATE DIACID REGULATOR"/>
    <property type="match status" value="1"/>
</dbReference>
<evidence type="ECO:0000313" key="4">
    <source>
        <dbReference type="Proteomes" id="UP001500603"/>
    </source>
</evidence>
<gene>
    <name evidence="3" type="ORF">GCM10023318_18960</name>
</gene>
<keyword evidence="4" id="KW-1185">Reference proteome</keyword>
<dbReference type="EMBL" id="BAABJM010000002">
    <property type="protein sequence ID" value="GAA5049709.1"/>
    <property type="molecule type" value="Genomic_DNA"/>
</dbReference>
<comment type="caution">
    <text evidence="3">The sequence shown here is derived from an EMBL/GenBank/DDBJ whole genome shotgun (WGS) entry which is preliminary data.</text>
</comment>
<feature type="domain" description="PucR C-terminal helix-turn-helix" evidence="1">
    <location>
        <begin position="342"/>
        <end position="399"/>
    </location>
</feature>
<dbReference type="Pfam" id="PF14361">
    <property type="entry name" value="RsbRD_N"/>
    <property type="match status" value="1"/>
</dbReference>
<dbReference type="Proteomes" id="UP001500603">
    <property type="component" value="Unassembled WGS sequence"/>
</dbReference>
<dbReference type="InterPro" id="IPR042070">
    <property type="entry name" value="PucR_C-HTH_sf"/>
</dbReference>
<dbReference type="RefSeq" id="WP_345494857.1">
    <property type="nucleotide sequence ID" value="NZ_BAABJM010000002.1"/>
</dbReference>
<organism evidence="3 4">
    <name type="scientific">Nocardia callitridis</name>
    <dbReference type="NCBI Taxonomy" id="648753"/>
    <lineage>
        <taxon>Bacteria</taxon>
        <taxon>Bacillati</taxon>
        <taxon>Actinomycetota</taxon>
        <taxon>Actinomycetes</taxon>
        <taxon>Mycobacteriales</taxon>
        <taxon>Nocardiaceae</taxon>
        <taxon>Nocardia</taxon>
    </lineage>
</organism>
<dbReference type="Pfam" id="PF13556">
    <property type="entry name" value="HTH_30"/>
    <property type="match status" value="1"/>
</dbReference>
<dbReference type="InterPro" id="IPR025751">
    <property type="entry name" value="RsbRD_N_dom"/>
</dbReference>
<evidence type="ECO:0000259" key="2">
    <source>
        <dbReference type="Pfam" id="PF14361"/>
    </source>
</evidence>
<name>A0ABP9K286_9NOCA</name>
<sequence>MTENNTLTTPYIVSGRPAATHLRDVRNVARQLVSHFVDNVVPCRTLPGDALQGEVTTVTRICLELAMNMLDGNDVPAKTERVQAAAAEWAREGIPIDAIQHAVHEGFRVGFDLIFAHATAPDYPTLVDVARRFMEILDQISCTVTRAYVKELRAVTGEHHTAVHTLTSALLGGHSNSTMARESGIAIADSYFVVALSIPPHRDEFNVALNAQVVARRKLRRVQAELATRGASHALSLLSIDGGTILLPTDRFVDGSLDELITQLSQAAQVPIIGTVLRGAPADIPALTEQAHELLDIVQRLRWPSRLHRFDELVLEYQLTRPGPARQQLATLVDLLAEYPDLLETLTTYIRNELNRQRTARALHVHANTVDHRFKRIEQITGYDPGHAHGLWYLRSALIARVFESGDKDTTVAPKAVPRIATRAPRAAV</sequence>
<reference evidence="4" key="1">
    <citation type="journal article" date="2019" name="Int. J. Syst. Evol. Microbiol.">
        <title>The Global Catalogue of Microorganisms (GCM) 10K type strain sequencing project: providing services to taxonomists for standard genome sequencing and annotation.</title>
        <authorList>
            <consortium name="The Broad Institute Genomics Platform"/>
            <consortium name="The Broad Institute Genome Sequencing Center for Infectious Disease"/>
            <person name="Wu L."/>
            <person name="Ma J."/>
        </authorList>
    </citation>
    <scope>NUCLEOTIDE SEQUENCE [LARGE SCALE GENOMIC DNA]</scope>
    <source>
        <strain evidence="4">JCM 18298</strain>
    </source>
</reference>
<dbReference type="InterPro" id="IPR051448">
    <property type="entry name" value="CdaR-like_regulators"/>
</dbReference>
<evidence type="ECO:0000259" key="1">
    <source>
        <dbReference type="Pfam" id="PF13556"/>
    </source>
</evidence>
<accession>A0ABP9K286</accession>
<proteinExistence type="predicted"/>
<dbReference type="PANTHER" id="PTHR33744:SF7">
    <property type="entry name" value="PUCR FAMILY TRANSCRIPTIONAL REGULATOR"/>
    <property type="match status" value="1"/>
</dbReference>
<dbReference type="InterPro" id="IPR025736">
    <property type="entry name" value="PucR_C-HTH_dom"/>
</dbReference>